<organism evidence="2 3">
    <name type="scientific">Acinetobacter haemolyticus ATCC 19194</name>
    <dbReference type="NCBI Taxonomy" id="707232"/>
    <lineage>
        <taxon>Bacteria</taxon>
        <taxon>Pseudomonadati</taxon>
        <taxon>Pseudomonadota</taxon>
        <taxon>Gammaproteobacteria</taxon>
        <taxon>Moraxellales</taxon>
        <taxon>Moraxellaceae</taxon>
        <taxon>Acinetobacter</taxon>
    </lineage>
</organism>
<sequence length="108" mass="12535">MENNQQSKYLELLKLRRRLIGIIFVFPSVVILISMLLRVEEHYILISLPIALIPIGYISIFYFLAKDICPWCGQSFFIGKKMFLFNGLDFLIRKTCVCCGEPKSQNNV</sequence>
<dbReference type="AlphaFoldDB" id="D4XPB4"/>
<accession>D4XPB4</accession>
<keyword evidence="1" id="KW-0812">Transmembrane</keyword>
<dbReference type="Proteomes" id="UP000003085">
    <property type="component" value="Unassembled WGS sequence"/>
</dbReference>
<name>D4XPB4_ACIHA</name>
<evidence type="ECO:0000256" key="1">
    <source>
        <dbReference type="SAM" id="Phobius"/>
    </source>
</evidence>
<feature type="transmembrane region" description="Helical" evidence="1">
    <location>
        <begin position="20"/>
        <end position="37"/>
    </location>
</feature>
<comment type="caution">
    <text evidence="2">The sequence shown here is derived from an EMBL/GenBank/DDBJ whole genome shotgun (WGS) entry which is preliminary data.</text>
</comment>
<protein>
    <submittedName>
        <fullName evidence="2">Uncharacterized protein</fullName>
    </submittedName>
</protein>
<reference evidence="3" key="1">
    <citation type="submission" date="2010-03" db="EMBL/GenBank/DDBJ databases">
        <title>Complete sequence of Mobiluncus curtisii ATCC 43063.</title>
        <authorList>
            <person name="Muzny D."/>
            <person name="Qin X."/>
            <person name="Deng J."/>
            <person name="Jiang H."/>
            <person name="Liu Y."/>
            <person name="Qu J."/>
            <person name="Song X.-Z."/>
            <person name="Zhang L."/>
            <person name="Thornton R."/>
            <person name="Coyle M."/>
            <person name="Francisco L."/>
            <person name="Jackson L."/>
            <person name="Javaid M."/>
            <person name="Korchina V."/>
            <person name="Kovar C."/>
            <person name="Mata R."/>
            <person name="Mathew T."/>
            <person name="Ngo R."/>
            <person name="Nguyen L."/>
            <person name="Nguyen N."/>
            <person name="Okwuonu G."/>
            <person name="Ongeri F."/>
            <person name="Pham C."/>
            <person name="Simmons D."/>
            <person name="Wilczek-Boney K."/>
            <person name="Hale W."/>
            <person name="Jakkamsetti A."/>
            <person name="Pham P."/>
            <person name="Ruth R."/>
            <person name="San Lucas F."/>
            <person name="Warren J."/>
            <person name="Zhang J."/>
            <person name="Zhao Z."/>
            <person name="Zhou C."/>
            <person name="Zhu D."/>
            <person name="Lee S."/>
            <person name="Bess C."/>
            <person name="Blankenburg K."/>
            <person name="Forbes L."/>
            <person name="Fu Q."/>
            <person name="Gubbala S."/>
            <person name="Hirani K."/>
            <person name="Jayaseelan J.C."/>
            <person name="Lara F."/>
            <person name="Munidasa M."/>
            <person name="Palculict T."/>
            <person name="Patil S."/>
            <person name="Pu L.-L."/>
            <person name="Saada N."/>
            <person name="Tang L."/>
            <person name="Weissenberger G."/>
            <person name="Zhu Y."/>
            <person name="Hemphill L."/>
            <person name="Shang Y."/>
            <person name="Youmans B."/>
            <person name="Ayvaz T."/>
            <person name="Ross M."/>
            <person name="Santibanez J."/>
            <person name="Aqrawi P."/>
            <person name="Gross S."/>
            <person name="Joshi V."/>
            <person name="Fowler G."/>
            <person name="Nazareth L."/>
            <person name="Reid J."/>
            <person name="Worley K."/>
            <person name="Petrosino J."/>
            <person name="Highlander S."/>
            <person name="Gibbs R."/>
            <person name="Gibbs R."/>
        </authorList>
    </citation>
    <scope>NUCLEOTIDE SEQUENCE [LARGE SCALE GENOMIC DNA]</scope>
    <source>
        <strain evidence="3">ATCC 19194</strain>
    </source>
</reference>
<feature type="transmembrane region" description="Helical" evidence="1">
    <location>
        <begin position="43"/>
        <end position="65"/>
    </location>
</feature>
<evidence type="ECO:0000313" key="3">
    <source>
        <dbReference type="Proteomes" id="UP000003085"/>
    </source>
</evidence>
<keyword evidence="1" id="KW-0472">Membrane</keyword>
<dbReference type="HOGENOM" id="CLU_2204343_0_0_6"/>
<gene>
    <name evidence="2" type="ORF">HMP0015_1556</name>
</gene>
<evidence type="ECO:0000313" key="2">
    <source>
        <dbReference type="EMBL" id="EFF82957.1"/>
    </source>
</evidence>
<proteinExistence type="predicted"/>
<keyword evidence="1" id="KW-1133">Transmembrane helix</keyword>
<dbReference type="EMBL" id="ADMT01000144">
    <property type="protein sequence ID" value="EFF82957.1"/>
    <property type="molecule type" value="Genomic_DNA"/>
</dbReference>